<keyword evidence="3" id="KW-1185">Reference proteome</keyword>
<dbReference type="SUPFAM" id="SSF102829">
    <property type="entry name" value="Cell division protein ZapA-like"/>
    <property type="match status" value="1"/>
</dbReference>
<dbReference type="Pfam" id="PF05164">
    <property type="entry name" value="ZapA"/>
    <property type="match status" value="1"/>
</dbReference>
<keyword evidence="2" id="KW-0131">Cell cycle</keyword>
<keyword evidence="1" id="KW-0175">Coiled coil</keyword>
<feature type="coiled-coil region" evidence="1">
    <location>
        <begin position="65"/>
        <end position="154"/>
    </location>
</feature>
<dbReference type="RefSeq" id="WP_084116792.1">
    <property type="nucleotide sequence ID" value="NZ_FQTU01000001.1"/>
</dbReference>
<dbReference type="EMBL" id="FQTU01000001">
    <property type="protein sequence ID" value="SHE31247.1"/>
    <property type="molecule type" value="Genomic_DNA"/>
</dbReference>
<evidence type="ECO:0000313" key="2">
    <source>
        <dbReference type="EMBL" id="SHE31247.1"/>
    </source>
</evidence>
<evidence type="ECO:0000313" key="3">
    <source>
        <dbReference type="Proteomes" id="UP000184251"/>
    </source>
</evidence>
<dbReference type="AlphaFoldDB" id="A0A1M4SGX9"/>
<dbReference type="GO" id="GO:0051301">
    <property type="term" value="P:cell division"/>
    <property type="evidence" value="ECO:0007669"/>
    <property type="project" value="UniProtKB-KW"/>
</dbReference>
<evidence type="ECO:0000256" key="1">
    <source>
        <dbReference type="SAM" id="Coils"/>
    </source>
</evidence>
<protein>
    <submittedName>
        <fullName evidence="2">Cell division protein ZapA</fullName>
    </submittedName>
</protein>
<dbReference type="OrthoDB" id="1778089at2"/>
<proteinExistence type="predicted"/>
<accession>A0A1M4SGX9</accession>
<dbReference type="Proteomes" id="UP000184251">
    <property type="component" value="Unassembled WGS sequence"/>
</dbReference>
<gene>
    <name evidence="2" type="ORF">SAMN02746064_00252</name>
</gene>
<dbReference type="InterPro" id="IPR053712">
    <property type="entry name" value="Bac_CellDiv_Activator"/>
</dbReference>
<name>A0A1M4SGX9_9FIRM</name>
<dbReference type="Gene3D" id="6.10.250.790">
    <property type="match status" value="1"/>
</dbReference>
<keyword evidence="2" id="KW-0132">Cell division</keyword>
<organism evidence="2 3">
    <name type="scientific">Alkalibacter saccharofermentans DSM 14828</name>
    <dbReference type="NCBI Taxonomy" id="1120975"/>
    <lineage>
        <taxon>Bacteria</taxon>
        <taxon>Bacillati</taxon>
        <taxon>Bacillota</taxon>
        <taxon>Clostridia</taxon>
        <taxon>Eubacteriales</taxon>
        <taxon>Eubacteriaceae</taxon>
        <taxon>Alkalibacter</taxon>
    </lineage>
</organism>
<reference evidence="2 3" key="1">
    <citation type="submission" date="2016-11" db="EMBL/GenBank/DDBJ databases">
        <authorList>
            <person name="Jaros S."/>
            <person name="Januszkiewicz K."/>
            <person name="Wedrychowicz H."/>
        </authorList>
    </citation>
    <scope>NUCLEOTIDE SEQUENCE [LARGE SCALE GENOMIC DNA]</scope>
    <source>
        <strain evidence="2 3">DSM 14828</strain>
    </source>
</reference>
<dbReference type="InterPro" id="IPR007838">
    <property type="entry name" value="Cell_div_ZapA-like"/>
</dbReference>
<dbReference type="STRING" id="1120975.SAMN02746064_00252"/>
<sequence>MDNKNKVIAKIQGAEYTLVGDISQEHMDEICETVNDMLLDVKKSNPLMNKNMALLLCALNLSEGLKNQKMLNDELNEQIGNLENIKELKEQIRIYKEYASRNNEIYQELSLENDRLKEEVETSRDSLEQYNKKIKQYKYDIEESRKTILDLQNQLFESQIELVKANKKGTYDD</sequence>
<dbReference type="InterPro" id="IPR036192">
    <property type="entry name" value="Cell_div_ZapA-like_sf"/>
</dbReference>